<dbReference type="AlphaFoldDB" id="A0AAI9BAW8"/>
<name>A0AAI9BAW8_ECOLX</name>
<sequence>MYLIELSDSDMYNIVSDSEYFTATEDGYSSEGEYFSADESFSEICHLGISSDSGSVRSVSSNSKTTSTRNHYYKRSNAKKSLQGVKTTWSFDETEPRSKYKLRRHIPVNASAMRNYYLWRRTVLAGHHPRDAAHMIGSQYCFKQVRQKKCIELFSIRLSVEHRVFFTIHEKERIVKVLNIGGHSFS</sequence>
<proteinExistence type="predicted"/>
<dbReference type="Proteomes" id="UP000775646">
    <property type="component" value="Unassembled WGS sequence"/>
</dbReference>
<evidence type="ECO:0000313" key="1">
    <source>
        <dbReference type="EMBL" id="EFI6954906.1"/>
    </source>
</evidence>
<comment type="caution">
    <text evidence="1">The sequence shown here is derived from an EMBL/GenBank/DDBJ whole genome shotgun (WGS) entry which is preliminary data.</text>
</comment>
<protein>
    <submittedName>
        <fullName evidence="1">Uncharacterized protein</fullName>
    </submittedName>
</protein>
<accession>A0AAI9BAW8</accession>
<dbReference type="EMBL" id="AASZRA010000040">
    <property type="protein sequence ID" value="EFI6954906.1"/>
    <property type="molecule type" value="Genomic_DNA"/>
</dbReference>
<organism evidence="1 2">
    <name type="scientific">Escherichia coli</name>
    <dbReference type="NCBI Taxonomy" id="562"/>
    <lineage>
        <taxon>Bacteria</taxon>
        <taxon>Pseudomonadati</taxon>
        <taxon>Pseudomonadota</taxon>
        <taxon>Gammaproteobacteria</taxon>
        <taxon>Enterobacterales</taxon>
        <taxon>Enterobacteriaceae</taxon>
        <taxon>Escherichia</taxon>
    </lineage>
</organism>
<reference evidence="1" key="1">
    <citation type="submission" date="2020-02" db="EMBL/GenBank/DDBJ databases">
        <authorList>
            <consortium name="GenomeTrakr network: Whole genome sequencing for foodborne pathogen traceback"/>
        </authorList>
    </citation>
    <scope>NUCLEOTIDE SEQUENCE</scope>
    <source>
        <strain evidence="1">CFSAN046653</strain>
    </source>
</reference>
<gene>
    <name evidence="1" type="ORF">BCB93_004630</name>
</gene>
<dbReference type="RefSeq" id="WP_097463143.1">
    <property type="nucleotide sequence ID" value="NZ_JAGEVW010000030.1"/>
</dbReference>
<evidence type="ECO:0000313" key="2">
    <source>
        <dbReference type="Proteomes" id="UP000775646"/>
    </source>
</evidence>